<evidence type="ECO:0000256" key="13">
    <source>
        <dbReference type="RuleBase" id="RU363109"/>
    </source>
</evidence>
<comment type="subcellular location">
    <subcellularLocation>
        <location evidence="13">Endoplasmic reticulum membrane</location>
        <topology evidence="13">Multi-pass membrane protein</topology>
    </subcellularLocation>
    <subcellularLocation>
        <location evidence="1">Membrane</location>
        <topology evidence="1">Multi-pass membrane protein</topology>
    </subcellularLocation>
</comment>
<keyword evidence="12 13" id="KW-0456">Lyase</keyword>
<dbReference type="UniPathway" id="UPA00094"/>
<evidence type="ECO:0000256" key="6">
    <source>
        <dbReference type="ARBA" id="ARBA00022692"/>
    </source>
</evidence>
<dbReference type="EMBL" id="KZ270379">
    <property type="protein sequence ID" value="OZC05843.1"/>
    <property type="molecule type" value="Genomic_DNA"/>
</dbReference>
<evidence type="ECO:0000256" key="9">
    <source>
        <dbReference type="ARBA" id="ARBA00023098"/>
    </source>
</evidence>
<comment type="function">
    <text evidence="13">Catalyzes the third of the four reactions of the long-chain fatty acids elongation cycle. This endoplasmic reticulum-bound enzymatic process, allows the addition of two carbons to the chain of long- and very long-chain fatty acids/VLCFAs per cycle. This enzyme catalyzes the dehydration of the 3-hydroxyacyl-CoA intermediate into trans-2,3-enoyl-CoA, within each cycle of fatty acid elongation. Thereby, it participates to the production of VLCFAs of different chain lengths that are involved in multiple biological processes as precursors of membrane lipids and lipid mediators.</text>
</comment>
<evidence type="ECO:0000256" key="3">
    <source>
        <dbReference type="ARBA" id="ARBA00007811"/>
    </source>
</evidence>
<keyword evidence="7 13" id="KW-0276">Fatty acid metabolism</keyword>
<keyword evidence="8 13" id="KW-1133">Transmembrane helix</keyword>
<dbReference type="GO" id="GO:0102158">
    <property type="term" value="F:very-long-chain (3R)-3-hydroxyacyl-CoA dehydratase activity"/>
    <property type="evidence" value="ECO:0007669"/>
    <property type="project" value="UniProtKB-EC"/>
</dbReference>
<dbReference type="PANTHER" id="PTHR11035:SF35">
    <property type="entry name" value="VERY-LONG-CHAIN (3R)-3-HYDROXYACYL-COA DEHYDRATASE"/>
    <property type="match status" value="1"/>
</dbReference>
<evidence type="ECO:0000256" key="5">
    <source>
        <dbReference type="ARBA" id="ARBA00022516"/>
    </source>
</evidence>
<organism evidence="14 15">
    <name type="scientific">Onchocerca flexuosa</name>
    <dbReference type="NCBI Taxonomy" id="387005"/>
    <lineage>
        <taxon>Eukaryota</taxon>
        <taxon>Metazoa</taxon>
        <taxon>Ecdysozoa</taxon>
        <taxon>Nematoda</taxon>
        <taxon>Chromadorea</taxon>
        <taxon>Rhabditida</taxon>
        <taxon>Spirurina</taxon>
        <taxon>Spiruromorpha</taxon>
        <taxon>Filarioidea</taxon>
        <taxon>Onchocercidae</taxon>
        <taxon>Onchocerca</taxon>
    </lineage>
</organism>
<evidence type="ECO:0000256" key="11">
    <source>
        <dbReference type="ARBA" id="ARBA00023160"/>
    </source>
</evidence>
<protein>
    <recommendedName>
        <fullName evidence="4 13">Very-long-chain (3R)-3-hydroxyacyl-CoA dehydratase</fullName>
        <ecNumber evidence="4 13">4.2.1.134</ecNumber>
    </recommendedName>
</protein>
<keyword evidence="5 13" id="KW-0444">Lipid biosynthesis</keyword>
<feature type="transmembrane region" description="Helical" evidence="13">
    <location>
        <begin position="86"/>
        <end position="110"/>
    </location>
</feature>
<comment type="pathway">
    <text evidence="2 13">Lipid metabolism; fatty acid biosynthesis.</text>
</comment>
<evidence type="ECO:0000256" key="8">
    <source>
        <dbReference type="ARBA" id="ARBA00022989"/>
    </source>
</evidence>
<reference evidence="14 15" key="1">
    <citation type="submission" date="2015-12" db="EMBL/GenBank/DDBJ databases">
        <title>Draft genome of the nematode, Onchocerca flexuosa.</title>
        <authorList>
            <person name="Mitreva M."/>
        </authorList>
    </citation>
    <scope>NUCLEOTIDE SEQUENCE [LARGE SCALE GENOMIC DNA]</scope>
    <source>
        <strain evidence="14">Red Deer</strain>
    </source>
</reference>
<keyword evidence="13" id="KW-0256">Endoplasmic reticulum</keyword>
<keyword evidence="10 13" id="KW-0472">Membrane</keyword>
<dbReference type="Proteomes" id="UP000242913">
    <property type="component" value="Unassembled WGS sequence"/>
</dbReference>
<comment type="similarity">
    <text evidence="3 13">Belongs to the very long-chain fatty acids dehydratase HACD family.</text>
</comment>
<evidence type="ECO:0000256" key="2">
    <source>
        <dbReference type="ARBA" id="ARBA00005194"/>
    </source>
</evidence>
<dbReference type="GO" id="GO:0042761">
    <property type="term" value="P:very long-chain fatty acid biosynthetic process"/>
    <property type="evidence" value="ECO:0007669"/>
    <property type="project" value="TreeGrafter"/>
</dbReference>
<keyword evidence="15" id="KW-1185">Reference proteome</keyword>
<feature type="transmembrane region" description="Helical" evidence="13">
    <location>
        <begin position="183"/>
        <end position="203"/>
    </location>
</feature>
<dbReference type="InterPro" id="IPR007482">
    <property type="entry name" value="Tyr_Pase-like_PTPLA"/>
</dbReference>
<dbReference type="PANTHER" id="PTHR11035">
    <property type="entry name" value="VERY-LONG-CHAIN (3R)-3-HYDROXYACYL-COA DEHYDRATASE"/>
    <property type="match status" value="1"/>
</dbReference>
<name>A0A238BKV8_9BILA</name>
<keyword evidence="11 13" id="KW-0275">Fatty acid biosynthesis</keyword>
<evidence type="ECO:0000256" key="12">
    <source>
        <dbReference type="ARBA" id="ARBA00023239"/>
    </source>
</evidence>
<comment type="caution">
    <text evidence="13">Lacks conserved residue(s) required for the propagation of feature annotation.</text>
</comment>
<dbReference type="GO" id="GO:0005789">
    <property type="term" value="C:endoplasmic reticulum membrane"/>
    <property type="evidence" value="ECO:0007669"/>
    <property type="project" value="UniProtKB-SubCell"/>
</dbReference>
<comment type="catalytic activity">
    <reaction evidence="13">
        <text>a very-long-chain (3R)-3-hydroxyacyl-CoA = a very-long-chain (2E)-enoyl-CoA + H2O</text>
        <dbReference type="Rhea" id="RHEA:45812"/>
        <dbReference type="ChEBI" id="CHEBI:15377"/>
        <dbReference type="ChEBI" id="CHEBI:83728"/>
        <dbReference type="ChEBI" id="CHEBI:85440"/>
        <dbReference type="EC" id="4.2.1.134"/>
    </reaction>
</comment>
<sequence length="255" mass="29639">MVVDILGFDGTIMRYFFKIDFDRFEDPDGSETEEDYEMINMNGRTPEAEMDAMTQRILKECRARPKTEMEFINEVKRFAKKCSCLLTQYLSAFNVSLFILHAYLLFIFLFKFFTVGSEYYNSFWQNNVNIIKIATALQLIDIAHAFIGFTKGNYQVGLIQVCGRLAFIYIIDGCPDVQNLSTTLILMIAYFSIEVIRYPYYVASNLKTEISLLTWLRYNAWILLYPVGLLLEGNFLFQQSVVNLSTSFSSLFSYH</sequence>
<accession>A0A238BKV8</accession>
<dbReference type="Pfam" id="PF04387">
    <property type="entry name" value="PTPLA"/>
    <property type="match status" value="1"/>
</dbReference>
<proteinExistence type="inferred from homology"/>
<keyword evidence="9 13" id="KW-0443">Lipid metabolism</keyword>
<dbReference type="EC" id="4.2.1.134" evidence="4 13"/>
<feature type="transmembrane region" description="Helical" evidence="13">
    <location>
        <begin position="130"/>
        <end position="147"/>
    </location>
</feature>
<evidence type="ECO:0000256" key="10">
    <source>
        <dbReference type="ARBA" id="ARBA00023136"/>
    </source>
</evidence>
<gene>
    <name evidence="14" type="ORF">X798_07181</name>
</gene>
<dbReference type="GO" id="GO:0030497">
    <property type="term" value="P:fatty acid elongation"/>
    <property type="evidence" value="ECO:0007669"/>
    <property type="project" value="TreeGrafter"/>
</dbReference>
<dbReference type="GO" id="GO:0030148">
    <property type="term" value="P:sphingolipid biosynthetic process"/>
    <property type="evidence" value="ECO:0007669"/>
    <property type="project" value="TreeGrafter"/>
</dbReference>
<keyword evidence="6 13" id="KW-0812">Transmembrane</keyword>
<dbReference type="AlphaFoldDB" id="A0A238BKV8"/>
<evidence type="ECO:0000256" key="7">
    <source>
        <dbReference type="ARBA" id="ARBA00022832"/>
    </source>
</evidence>
<dbReference type="OrthoDB" id="2157530at2759"/>
<feature type="transmembrane region" description="Helical" evidence="13">
    <location>
        <begin position="215"/>
        <end position="237"/>
    </location>
</feature>
<evidence type="ECO:0000256" key="1">
    <source>
        <dbReference type="ARBA" id="ARBA00004141"/>
    </source>
</evidence>
<evidence type="ECO:0000256" key="4">
    <source>
        <dbReference type="ARBA" id="ARBA00013122"/>
    </source>
</evidence>
<evidence type="ECO:0000313" key="14">
    <source>
        <dbReference type="EMBL" id="OZC05843.1"/>
    </source>
</evidence>
<evidence type="ECO:0000313" key="15">
    <source>
        <dbReference type="Proteomes" id="UP000242913"/>
    </source>
</evidence>